<dbReference type="PANTHER" id="PTHR23323:SF26">
    <property type="entry name" value="VACUOLAR PROTEIN SORTING-ASSOCIATED PROTEIN 18 HOMOLOG"/>
    <property type="match status" value="1"/>
</dbReference>
<evidence type="ECO:0000259" key="9">
    <source>
        <dbReference type="Pfam" id="PF05131"/>
    </source>
</evidence>
<dbReference type="SUPFAM" id="SSF50978">
    <property type="entry name" value="WD40 repeat-like"/>
    <property type="match status" value="1"/>
</dbReference>
<comment type="subcellular location">
    <subcellularLocation>
        <location evidence="6">Endomembrane system</location>
        <topology evidence="6">Peripheral membrane protein</topology>
        <orientation evidence="6">Cytoplasmic side</orientation>
    </subcellularLocation>
</comment>
<accession>A0ABQ8XTS1</accession>
<evidence type="ECO:0000256" key="5">
    <source>
        <dbReference type="ARBA" id="ARBA00023136"/>
    </source>
</evidence>
<feature type="compositionally biased region" description="Basic residues" evidence="8">
    <location>
        <begin position="956"/>
        <end position="967"/>
    </location>
</feature>
<dbReference type="Gene3D" id="3.30.40.10">
    <property type="entry name" value="Zinc/RING finger domain, C3HC4 (zinc finger)"/>
    <property type="match status" value="1"/>
</dbReference>
<gene>
    <name evidence="11" type="ORF">M0813_28282</name>
</gene>
<evidence type="ECO:0000256" key="1">
    <source>
        <dbReference type="ARBA" id="ARBA00010454"/>
    </source>
</evidence>
<dbReference type="SUPFAM" id="SSF57850">
    <property type="entry name" value="RING/U-box"/>
    <property type="match status" value="1"/>
</dbReference>
<keyword evidence="5" id="KW-0472">Membrane</keyword>
<keyword evidence="12" id="KW-1185">Reference proteome</keyword>
<proteinExistence type="inferred from homology"/>
<evidence type="ECO:0000313" key="12">
    <source>
        <dbReference type="Proteomes" id="UP001150062"/>
    </source>
</evidence>
<dbReference type="InterPro" id="IPR058919">
    <property type="entry name" value="Pep3/Vps18_RING_C"/>
</dbReference>
<feature type="repeat" description="CHCR" evidence="7">
    <location>
        <begin position="620"/>
        <end position="770"/>
    </location>
</feature>
<keyword evidence="2" id="KW-0479">Metal-binding</keyword>
<dbReference type="InterPro" id="IPR036322">
    <property type="entry name" value="WD40_repeat_dom_sf"/>
</dbReference>
<comment type="similarity">
    <text evidence="1">Belongs to the VPS18 family.</text>
</comment>
<keyword evidence="4" id="KW-0862">Zinc</keyword>
<feature type="compositionally biased region" description="Low complexity" evidence="8">
    <location>
        <begin position="942"/>
        <end position="955"/>
    </location>
</feature>
<evidence type="ECO:0000256" key="3">
    <source>
        <dbReference type="ARBA" id="ARBA00022771"/>
    </source>
</evidence>
<dbReference type="Pfam" id="PF26148">
    <property type="entry name" value="VPS18_RING_C"/>
    <property type="match status" value="1"/>
</dbReference>
<organism evidence="11 12">
    <name type="scientific">Anaeramoeba flamelloides</name>
    <dbReference type="NCBI Taxonomy" id="1746091"/>
    <lineage>
        <taxon>Eukaryota</taxon>
        <taxon>Metamonada</taxon>
        <taxon>Anaeramoebidae</taxon>
        <taxon>Anaeramoeba</taxon>
    </lineage>
</organism>
<comment type="caution">
    <text evidence="11">The sequence shown here is derived from an EMBL/GenBank/DDBJ whole genome shotgun (WGS) entry which is preliminary data.</text>
</comment>
<dbReference type="Pfam" id="PF05131">
    <property type="entry name" value="Pep3_Vps18"/>
    <property type="match status" value="1"/>
</dbReference>
<sequence>MQSQRLYSWVKPIDPPTYFEHSEYKLLTLSREHLELDKNNKQTPKKPIFNFQKLFYKSKTEIRSVQSANNIVVIAETRGPIKWIDLNNVSLVNEIIIDKKNERVSVRKLFLDPSGNHVIVSLKNKTNYYLCLSKQKSIMLKISERRIESVCWYPQVTQKKSTPTNYILAGTNKGEFYKISFLQRYNIQIDLLFKTINLEIRKEVPITSIFYQRYQKQQDKTLVIFSTSGSLHNFICDNNFETVNEIKRHYRPVKSFKSSKRKSKLSIFLNKNILDIAWMNSKCLFTGQAKLKKPQKRKKEIIKQQKNELYPIDTTSKNNYRPVPITFTNTKHHYIYLFPNRFLAIQKLVPNIVYDDPSFLNEFLGLSYDKPNNRIWLYSRTEITEVILVNEERDLWQSYLEKKNFQSSLDYCKTNHQRNIVSIELAEHLYSNKEYLKSAKIYAKTDQEFEKISLKFLDLKEHEYLLVYLKEKLRILNPQEKIQRTMIASWLIEIYLQLMFEQKQKNKYFQSPNSSDLYHELQDGLNNHIRYCKDESLFSQNILIKLLGSYTLFNDFMTHSQEIVDTEKGILNYIQSNKFEQALQALIKSKRPKIFYQHFEICMKNVPCATIHALQTYGNLIEPKKLLPTFWRYSINQNEKKNNKHQAIEYLEFCLEVLTNRELIVHHFLLSLYSKNDYQDKFCNYLNNPNYKNCYRKKFALDLCLKYKLTKPTVYLYSELQLYEKAVDLALSFDIEWARIATDACKDPERKKKLSQTITKFLIKNSNNTTNTNQPRDIESILQFLDFCEILDLETVLPLFPDSKLVDTIKSYVVNSLNKKHKRIGELKTKMKNSIKNSKSIKKDLQNFRNNRIIIKPTYNCQICGKNILGQDFIIFPCEHIFHKKCLESELISKYLTKTEIKRVERDRDLIQRAKSGDYDAQVKLIKRCNYIDDDDYENTNKNKNNNNKFNNNNNNKKKKKKKKKNNNKNDDNNDQDDQNLSSNSSISEDWEKITKNEINLQKNQNQDGNKNILQINQKKLNDIINLYQQKLNKILYGNCLRCGEILIQIIQKDFVDRESKQEIIEERSWEIPITPINWNKKIEMKKN</sequence>
<evidence type="ECO:0000256" key="4">
    <source>
        <dbReference type="ARBA" id="ARBA00022833"/>
    </source>
</evidence>
<evidence type="ECO:0000313" key="11">
    <source>
        <dbReference type="EMBL" id="KAJ6236006.1"/>
    </source>
</evidence>
<feature type="domain" description="Pep3/Vps18 beta-propeller" evidence="9">
    <location>
        <begin position="47"/>
        <end position="387"/>
    </location>
</feature>
<name>A0ABQ8XTS1_9EUKA</name>
<feature type="region of interest" description="Disordered" evidence="8">
    <location>
        <begin position="937"/>
        <end position="989"/>
    </location>
</feature>
<evidence type="ECO:0000256" key="7">
    <source>
        <dbReference type="PROSITE-ProRule" id="PRU01006"/>
    </source>
</evidence>
<evidence type="ECO:0000256" key="8">
    <source>
        <dbReference type="SAM" id="MobiDB-lite"/>
    </source>
</evidence>
<evidence type="ECO:0000256" key="6">
    <source>
        <dbReference type="ARBA" id="ARBA00029433"/>
    </source>
</evidence>
<dbReference type="Proteomes" id="UP001150062">
    <property type="component" value="Unassembled WGS sequence"/>
</dbReference>
<protein>
    <submittedName>
        <fullName evidence="11">Vacuolar protein sorting-associated protein</fullName>
    </submittedName>
</protein>
<dbReference type="PANTHER" id="PTHR23323">
    <property type="entry name" value="VACUOLAR PROTEIN SORTING-ASSOCIATED PROTEIN"/>
    <property type="match status" value="1"/>
</dbReference>
<dbReference type="InterPro" id="IPR013083">
    <property type="entry name" value="Znf_RING/FYVE/PHD"/>
</dbReference>
<dbReference type="InterPro" id="IPR007810">
    <property type="entry name" value="Pep3/Vps18_beta-prop"/>
</dbReference>
<evidence type="ECO:0000256" key="2">
    <source>
        <dbReference type="ARBA" id="ARBA00022723"/>
    </source>
</evidence>
<dbReference type="EMBL" id="JAOAOG010000251">
    <property type="protein sequence ID" value="KAJ6236006.1"/>
    <property type="molecule type" value="Genomic_DNA"/>
</dbReference>
<feature type="domain" description="Pep3/Vps18 RING C-terminal" evidence="10">
    <location>
        <begin position="856"/>
        <end position="905"/>
    </location>
</feature>
<reference evidence="11" key="1">
    <citation type="submission" date="2022-08" db="EMBL/GenBank/DDBJ databases">
        <title>Novel sulfate-reducing endosymbionts in the free-living metamonad Anaeramoeba.</title>
        <authorList>
            <person name="Jerlstrom-Hultqvist J."/>
            <person name="Cepicka I."/>
            <person name="Gallot-Lavallee L."/>
            <person name="Salas-Leiva D."/>
            <person name="Curtis B.A."/>
            <person name="Zahonova K."/>
            <person name="Pipaliya S."/>
            <person name="Dacks J."/>
            <person name="Roger A.J."/>
        </authorList>
    </citation>
    <scope>NUCLEOTIDE SEQUENCE</scope>
    <source>
        <strain evidence="11">Schooner1</strain>
    </source>
</reference>
<dbReference type="InterPro" id="IPR000547">
    <property type="entry name" value="Clathrin_H-chain/VPS_repeat"/>
</dbReference>
<keyword evidence="3" id="KW-0863">Zinc-finger</keyword>
<evidence type="ECO:0000259" key="10">
    <source>
        <dbReference type="Pfam" id="PF26148"/>
    </source>
</evidence>
<dbReference type="PROSITE" id="PS50236">
    <property type="entry name" value="CHCR"/>
    <property type="match status" value="1"/>
</dbReference>